<feature type="region of interest" description="Disordered" evidence="2">
    <location>
        <begin position="225"/>
        <end position="245"/>
    </location>
</feature>
<dbReference type="PROSITE" id="PS00018">
    <property type="entry name" value="EF_HAND_1"/>
    <property type="match status" value="2"/>
</dbReference>
<dbReference type="InterPro" id="IPR018247">
    <property type="entry name" value="EF_Hand_1_Ca_BS"/>
</dbReference>
<dbReference type="InterPro" id="IPR002048">
    <property type="entry name" value="EF_hand_dom"/>
</dbReference>
<dbReference type="EMBL" id="CAJNNV010011771">
    <property type="protein sequence ID" value="CAE8600078.1"/>
    <property type="molecule type" value="Genomic_DNA"/>
</dbReference>
<organism evidence="4 5">
    <name type="scientific">Polarella glacialis</name>
    <name type="common">Dinoflagellate</name>
    <dbReference type="NCBI Taxonomy" id="89957"/>
    <lineage>
        <taxon>Eukaryota</taxon>
        <taxon>Sar</taxon>
        <taxon>Alveolata</taxon>
        <taxon>Dinophyceae</taxon>
        <taxon>Suessiales</taxon>
        <taxon>Suessiaceae</taxon>
        <taxon>Polarella</taxon>
    </lineage>
</organism>
<dbReference type="GO" id="GO:0005509">
    <property type="term" value="F:calcium ion binding"/>
    <property type="evidence" value="ECO:0007669"/>
    <property type="project" value="InterPro"/>
</dbReference>
<feature type="domain" description="EF-hand" evidence="3">
    <location>
        <begin position="159"/>
        <end position="194"/>
    </location>
</feature>
<protein>
    <recommendedName>
        <fullName evidence="3">EF-hand domain-containing protein</fullName>
    </recommendedName>
</protein>
<feature type="domain" description="EF-hand" evidence="3">
    <location>
        <begin position="72"/>
        <end position="107"/>
    </location>
</feature>
<gene>
    <name evidence="4" type="ORF">PGLA1383_LOCUS18414</name>
</gene>
<evidence type="ECO:0000256" key="2">
    <source>
        <dbReference type="SAM" id="MobiDB-lite"/>
    </source>
</evidence>
<proteinExistence type="predicted"/>
<sequence>VAPWVSAAPEVSREPRRAGTGASDNVPASLRIVDYWQAMNYFSVFDSQRRGFLDKNCFFKLLTAVTRGREPMTKPYSDALFEAVDLDDSGTIDCGEYLGWVFATHSNYSQGIRKRLASMDPGKVIEFYKNITKTNRHGDCINKVEFAEFMNKFCPESAMSREATDELFGFIDIDRSGSIDVKEFLAWINPDAKASDAKRRISGASTGSLPAADAVVSRKTGGLMRGLTQQPQSSPSNQPSGASPAFMAGQKKTALFEMPPSKSVPLEFTCGQDSGAIAMQIKRTLEKVFGDAVEMKILQDPTCKGVRKLSVHVGRGIVIWDRYTMVSHMDDPFVSVKSAENWVLTILMQAIQLLVLLGAVDVFVSCC</sequence>
<keyword evidence="1" id="KW-0106">Calcium</keyword>
<evidence type="ECO:0000313" key="5">
    <source>
        <dbReference type="Proteomes" id="UP000654075"/>
    </source>
</evidence>
<dbReference type="OrthoDB" id="444540at2759"/>
<dbReference type="SUPFAM" id="SSF47473">
    <property type="entry name" value="EF-hand"/>
    <property type="match status" value="1"/>
</dbReference>
<dbReference type="AlphaFoldDB" id="A0A813EQQ7"/>
<dbReference type="InterPro" id="IPR011992">
    <property type="entry name" value="EF-hand-dom_pair"/>
</dbReference>
<dbReference type="CDD" id="cd00051">
    <property type="entry name" value="EFh"/>
    <property type="match status" value="1"/>
</dbReference>
<dbReference type="PROSITE" id="PS50222">
    <property type="entry name" value="EF_HAND_2"/>
    <property type="match status" value="2"/>
</dbReference>
<feature type="compositionally biased region" description="Low complexity" evidence="2">
    <location>
        <begin position="229"/>
        <end position="244"/>
    </location>
</feature>
<dbReference type="Gene3D" id="1.10.238.10">
    <property type="entry name" value="EF-hand"/>
    <property type="match status" value="2"/>
</dbReference>
<accession>A0A813EQQ7</accession>
<keyword evidence="5" id="KW-1185">Reference proteome</keyword>
<evidence type="ECO:0000259" key="3">
    <source>
        <dbReference type="PROSITE" id="PS50222"/>
    </source>
</evidence>
<feature type="non-terminal residue" evidence="4">
    <location>
        <position position="367"/>
    </location>
</feature>
<dbReference type="Pfam" id="PF13202">
    <property type="entry name" value="EF-hand_5"/>
    <property type="match status" value="2"/>
</dbReference>
<name>A0A813EQQ7_POLGL</name>
<feature type="region of interest" description="Disordered" evidence="2">
    <location>
        <begin position="1"/>
        <end position="23"/>
    </location>
</feature>
<evidence type="ECO:0000313" key="4">
    <source>
        <dbReference type="EMBL" id="CAE8600078.1"/>
    </source>
</evidence>
<comment type="caution">
    <text evidence="4">The sequence shown here is derived from an EMBL/GenBank/DDBJ whole genome shotgun (WGS) entry which is preliminary data.</text>
</comment>
<dbReference type="Proteomes" id="UP000654075">
    <property type="component" value="Unassembled WGS sequence"/>
</dbReference>
<evidence type="ECO:0000256" key="1">
    <source>
        <dbReference type="ARBA" id="ARBA00022837"/>
    </source>
</evidence>
<reference evidence="4" key="1">
    <citation type="submission" date="2021-02" db="EMBL/GenBank/DDBJ databases">
        <authorList>
            <person name="Dougan E. K."/>
            <person name="Rhodes N."/>
            <person name="Thang M."/>
            <person name="Chan C."/>
        </authorList>
    </citation>
    <scope>NUCLEOTIDE SEQUENCE</scope>
</reference>